<evidence type="ECO:0000313" key="6">
    <source>
        <dbReference type="Proteomes" id="UP000317494"/>
    </source>
</evidence>
<dbReference type="InterPro" id="IPR014720">
    <property type="entry name" value="dsRBD_dom"/>
</dbReference>
<dbReference type="VEuPathDB" id="FungiDB:SeMB42_g06962"/>
<keyword evidence="2" id="KW-0472">Membrane</keyword>
<dbReference type="AlphaFoldDB" id="A0A507D484"/>
<keyword evidence="2" id="KW-1133">Transmembrane helix</keyword>
<sequence length="432" mass="48150">MSSASGTSKQVAKQPAAWTLLSFVYNNASGALSLMGLVGGVYLLGKFAQSKLKEYADKMAMDRSAKENLRKRFEQNQHDCSCTISSLLPNLSEPLLSGLNVEAITQKLQQSRREGSTPIPGEKNKLELWEDVKLLGFTRTIAAVYIVTLLTALTHVQLNLLGRFIYLDSVKVLMHKDRKQSLVDEARPRTGLSIEAERKFLTFGWYLLNIGWKNCVDRVRKAVDQVIGNVSLKESTTYDSLLAYLDQVRAQVEYVDGDHTKPFNLVQYLLPPEGEEAETLREGAPPSTVNSYDLRYVVDAELKRLLDETRDFLESPDFNLVLGASLDDAFNTLAIQLRSQFFPPQIPNPSDKSKLTEVDDATLLKQLEGESYSKSVQESKVLPLAGVLPSVSRQAHLIINGSPNVYIQVLTRQPALRAFSAIIYTAFEGSEK</sequence>
<dbReference type="GO" id="GO:0005778">
    <property type="term" value="C:peroxisomal membrane"/>
    <property type="evidence" value="ECO:0007669"/>
    <property type="project" value="InterPro"/>
</dbReference>
<evidence type="ECO:0000313" key="7">
    <source>
        <dbReference type="Proteomes" id="UP000320475"/>
    </source>
</evidence>
<keyword evidence="2" id="KW-0812">Transmembrane</keyword>
<dbReference type="GO" id="GO:0045046">
    <property type="term" value="P:protein import into peroxisome membrane"/>
    <property type="evidence" value="ECO:0007669"/>
    <property type="project" value="TreeGrafter"/>
</dbReference>
<keyword evidence="1" id="KW-0694">RNA-binding</keyword>
<dbReference type="PANTHER" id="PTHR28080:SF1">
    <property type="entry name" value="PEROXISOMAL BIOGENESIS FACTOR 3"/>
    <property type="match status" value="1"/>
</dbReference>
<reference evidence="6 7" key="1">
    <citation type="journal article" date="2019" name="Sci. Rep.">
        <title>Comparative genomics of chytrid fungi reveal insights into the obligate biotrophic and pathogenic lifestyle of Synchytrium endobioticum.</title>
        <authorList>
            <person name="van de Vossenberg B.T.L.H."/>
            <person name="Warris S."/>
            <person name="Nguyen H.D.T."/>
            <person name="van Gent-Pelzer M.P.E."/>
            <person name="Joly D.L."/>
            <person name="van de Geest H.C."/>
            <person name="Bonants P.J.M."/>
            <person name="Smith D.S."/>
            <person name="Levesque C.A."/>
            <person name="van der Lee T.A.J."/>
        </authorList>
    </citation>
    <scope>NUCLEOTIDE SEQUENCE [LARGE SCALE GENOMIC DNA]</scope>
    <source>
        <strain evidence="5 7">LEV6574</strain>
        <strain evidence="4 6">MB42</strain>
    </source>
</reference>
<dbReference type="PANTHER" id="PTHR28080">
    <property type="entry name" value="PEROXISOMAL BIOGENESIS FACTOR 3"/>
    <property type="match status" value="1"/>
</dbReference>
<evidence type="ECO:0000256" key="1">
    <source>
        <dbReference type="PROSITE-ProRule" id="PRU00266"/>
    </source>
</evidence>
<dbReference type="PROSITE" id="PS50137">
    <property type="entry name" value="DS_RBD"/>
    <property type="match status" value="1"/>
</dbReference>
<feature type="transmembrane region" description="Helical" evidence="2">
    <location>
        <begin position="142"/>
        <end position="166"/>
    </location>
</feature>
<dbReference type="GO" id="GO:0030674">
    <property type="term" value="F:protein-macromolecule adaptor activity"/>
    <property type="evidence" value="ECO:0007669"/>
    <property type="project" value="TreeGrafter"/>
</dbReference>
<comment type="caution">
    <text evidence="5">The sequence shown here is derived from an EMBL/GenBank/DDBJ whole genome shotgun (WGS) entry which is preliminary data.</text>
</comment>
<name>A0A507D484_9FUNG</name>
<evidence type="ECO:0000313" key="5">
    <source>
        <dbReference type="EMBL" id="TPX46319.1"/>
    </source>
</evidence>
<dbReference type="Proteomes" id="UP000320475">
    <property type="component" value="Unassembled WGS sequence"/>
</dbReference>
<evidence type="ECO:0000313" key="4">
    <source>
        <dbReference type="EMBL" id="TPX37283.1"/>
    </source>
</evidence>
<evidence type="ECO:0000259" key="3">
    <source>
        <dbReference type="PROSITE" id="PS50137"/>
    </source>
</evidence>
<dbReference type="EMBL" id="QEAM01000107">
    <property type="protein sequence ID" value="TPX46319.1"/>
    <property type="molecule type" value="Genomic_DNA"/>
</dbReference>
<feature type="transmembrane region" description="Helical" evidence="2">
    <location>
        <begin position="23"/>
        <end position="44"/>
    </location>
</feature>
<dbReference type="Proteomes" id="UP000317494">
    <property type="component" value="Unassembled WGS sequence"/>
</dbReference>
<accession>A0A507D484</accession>
<proteinExistence type="predicted"/>
<evidence type="ECO:0000256" key="2">
    <source>
        <dbReference type="SAM" id="Phobius"/>
    </source>
</evidence>
<dbReference type="EMBL" id="QEAN01000436">
    <property type="protein sequence ID" value="TPX37283.1"/>
    <property type="molecule type" value="Genomic_DNA"/>
</dbReference>
<protein>
    <recommendedName>
        <fullName evidence="3">DRBM domain-containing protein</fullName>
    </recommendedName>
</protein>
<dbReference type="Pfam" id="PF04882">
    <property type="entry name" value="Peroxin-3"/>
    <property type="match status" value="2"/>
</dbReference>
<organism evidence="5 7">
    <name type="scientific">Synchytrium endobioticum</name>
    <dbReference type="NCBI Taxonomy" id="286115"/>
    <lineage>
        <taxon>Eukaryota</taxon>
        <taxon>Fungi</taxon>
        <taxon>Fungi incertae sedis</taxon>
        <taxon>Chytridiomycota</taxon>
        <taxon>Chytridiomycota incertae sedis</taxon>
        <taxon>Chytridiomycetes</taxon>
        <taxon>Synchytriales</taxon>
        <taxon>Synchytriaceae</taxon>
        <taxon>Synchytrium</taxon>
    </lineage>
</organism>
<gene>
    <name evidence="5" type="ORF">SeLEV6574_g03290</name>
    <name evidence="4" type="ORF">SeMB42_g06962</name>
</gene>
<dbReference type="InterPro" id="IPR006966">
    <property type="entry name" value="Peroxin-3"/>
</dbReference>
<dbReference type="OrthoDB" id="45930at2759"/>
<dbReference type="STRING" id="286115.A0A507D484"/>
<keyword evidence="6" id="KW-1185">Reference proteome</keyword>
<feature type="domain" description="DRBM" evidence="3">
    <location>
        <begin position="1"/>
        <end position="26"/>
    </location>
</feature>
<dbReference type="GO" id="GO:0003723">
    <property type="term" value="F:RNA binding"/>
    <property type="evidence" value="ECO:0007669"/>
    <property type="project" value="UniProtKB-UniRule"/>
</dbReference>